<dbReference type="GO" id="GO:0003676">
    <property type="term" value="F:nucleic acid binding"/>
    <property type="evidence" value="ECO:0007669"/>
    <property type="project" value="InterPro"/>
</dbReference>
<reference evidence="2" key="2">
    <citation type="submission" date="2017-10" db="EMBL/GenBank/DDBJ databases">
        <title>Ladona fulva Genome sequencing and assembly.</title>
        <authorList>
            <person name="Murali S."/>
            <person name="Richards S."/>
            <person name="Bandaranaike D."/>
            <person name="Bellair M."/>
            <person name="Blankenburg K."/>
            <person name="Chao H."/>
            <person name="Dinh H."/>
            <person name="Doddapaneni H."/>
            <person name="Dugan-Rocha S."/>
            <person name="Elkadiri S."/>
            <person name="Gnanaolivu R."/>
            <person name="Hernandez B."/>
            <person name="Skinner E."/>
            <person name="Javaid M."/>
            <person name="Lee S."/>
            <person name="Li M."/>
            <person name="Ming W."/>
            <person name="Munidasa M."/>
            <person name="Muniz J."/>
            <person name="Nguyen L."/>
            <person name="Hughes D."/>
            <person name="Osuji N."/>
            <person name="Pu L.-L."/>
            <person name="Puazo M."/>
            <person name="Qu C."/>
            <person name="Quiroz J."/>
            <person name="Raj R."/>
            <person name="Weissenberger G."/>
            <person name="Xin Y."/>
            <person name="Zou X."/>
            <person name="Han Y."/>
            <person name="Worley K."/>
            <person name="Muzny D."/>
            <person name="Gibbs R."/>
        </authorList>
    </citation>
    <scope>NUCLEOTIDE SEQUENCE</scope>
    <source>
        <strain evidence="2">Sampled in the wild</strain>
    </source>
</reference>
<dbReference type="Proteomes" id="UP000792457">
    <property type="component" value="Unassembled WGS sequence"/>
</dbReference>
<proteinExistence type="predicted"/>
<dbReference type="PANTHER" id="PTHR37984">
    <property type="entry name" value="PROTEIN CBG26694"/>
    <property type="match status" value="1"/>
</dbReference>
<evidence type="ECO:0000313" key="2">
    <source>
        <dbReference type="EMBL" id="KAG8227734.1"/>
    </source>
</evidence>
<dbReference type="AlphaFoldDB" id="A0A8K0P1J3"/>
<comment type="caution">
    <text evidence="2">The sequence shown here is derived from an EMBL/GenBank/DDBJ whole genome shotgun (WGS) entry which is preliminary data.</text>
</comment>
<dbReference type="InterPro" id="IPR036397">
    <property type="entry name" value="RNaseH_sf"/>
</dbReference>
<evidence type="ECO:0000259" key="1">
    <source>
        <dbReference type="PROSITE" id="PS50994"/>
    </source>
</evidence>
<dbReference type="Gene3D" id="3.30.420.10">
    <property type="entry name" value="Ribonuclease H-like superfamily/Ribonuclease H"/>
    <property type="match status" value="1"/>
</dbReference>
<dbReference type="EMBL" id="KZ308336">
    <property type="protein sequence ID" value="KAG8227734.1"/>
    <property type="molecule type" value="Genomic_DNA"/>
</dbReference>
<sequence length="568" mass="64533">MPPFAITGQRCARRGRGSVHRGVRLLVYKGVDTLARPEFSPGRHSSSPRQTLGYQESTPLPDLSSLWVDILPSSNFANVSYRVICLINTYKLKPTVLIISLHVIALLRQGYPSRILSDNGWQFCSVQWKEAYARWGATPWTTPTYHPHANPMERRNQEIKKGLRLSLENRHLDWDRHVLAILFSMLWRRNAATSYSPAEVLLGGNIKGPGEWSFQDLPGEANTPCTAEAAGTTRPREIEEVSTALTRERNNRNNRKTEETEITLEFSIGDEVLIRNWHLLAEARFHAGFAPKWVEPLSIGLHIGELLDTYSSVFKELAEASKAPSSPILLTARIDPNSRIWHLSFHGQCQLFGSYCSRTRHPPTDGKRRQNCWTLHLLTLLYGQRRLNSRTRHSPAHAVFFSGSYCSRTRHPPTDGKRRQNCRTLHLLTLLYGQRRLNSRTRNSPAHAVFFRCLEWVRFARNPRLNDCRLETLWKSTFLCQYHFTNDQYISFAPRRLVPTVRPFYHLPVSSSVSAHSFSASPSPSTSAAAIAAENLQFSSEIESEFSSSCPPHLSSLATPLFCFSSSN</sequence>
<dbReference type="PROSITE" id="PS50994">
    <property type="entry name" value="INTEGRASE"/>
    <property type="match status" value="1"/>
</dbReference>
<dbReference type="OrthoDB" id="6780782at2759"/>
<dbReference type="InterPro" id="IPR012337">
    <property type="entry name" value="RNaseH-like_sf"/>
</dbReference>
<evidence type="ECO:0000313" key="3">
    <source>
        <dbReference type="Proteomes" id="UP000792457"/>
    </source>
</evidence>
<organism evidence="2 3">
    <name type="scientific">Ladona fulva</name>
    <name type="common">Scarce chaser dragonfly</name>
    <name type="synonym">Libellula fulva</name>
    <dbReference type="NCBI Taxonomy" id="123851"/>
    <lineage>
        <taxon>Eukaryota</taxon>
        <taxon>Metazoa</taxon>
        <taxon>Ecdysozoa</taxon>
        <taxon>Arthropoda</taxon>
        <taxon>Hexapoda</taxon>
        <taxon>Insecta</taxon>
        <taxon>Pterygota</taxon>
        <taxon>Palaeoptera</taxon>
        <taxon>Odonata</taxon>
        <taxon>Epiprocta</taxon>
        <taxon>Anisoptera</taxon>
        <taxon>Libelluloidea</taxon>
        <taxon>Libellulidae</taxon>
        <taxon>Ladona</taxon>
    </lineage>
</organism>
<name>A0A8K0P1J3_LADFU</name>
<dbReference type="PANTHER" id="PTHR37984:SF5">
    <property type="entry name" value="PROTEIN NYNRIN-LIKE"/>
    <property type="match status" value="1"/>
</dbReference>
<gene>
    <name evidence="2" type="ORF">J437_LFUL008572</name>
</gene>
<protein>
    <recommendedName>
        <fullName evidence="1">Integrase catalytic domain-containing protein</fullName>
    </recommendedName>
</protein>
<dbReference type="SUPFAM" id="SSF53098">
    <property type="entry name" value="Ribonuclease H-like"/>
    <property type="match status" value="1"/>
</dbReference>
<feature type="domain" description="Integrase catalytic" evidence="1">
    <location>
        <begin position="44"/>
        <end position="205"/>
    </location>
</feature>
<reference evidence="2" key="1">
    <citation type="submission" date="2013-04" db="EMBL/GenBank/DDBJ databases">
        <authorList>
            <person name="Qu J."/>
            <person name="Murali S.C."/>
            <person name="Bandaranaike D."/>
            <person name="Bellair M."/>
            <person name="Blankenburg K."/>
            <person name="Chao H."/>
            <person name="Dinh H."/>
            <person name="Doddapaneni H."/>
            <person name="Downs B."/>
            <person name="Dugan-Rocha S."/>
            <person name="Elkadiri S."/>
            <person name="Gnanaolivu R.D."/>
            <person name="Hernandez B."/>
            <person name="Javaid M."/>
            <person name="Jayaseelan J.C."/>
            <person name="Lee S."/>
            <person name="Li M."/>
            <person name="Ming W."/>
            <person name="Munidasa M."/>
            <person name="Muniz J."/>
            <person name="Nguyen L."/>
            <person name="Ongeri F."/>
            <person name="Osuji N."/>
            <person name="Pu L.-L."/>
            <person name="Puazo M."/>
            <person name="Qu C."/>
            <person name="Quiroz J."/>
            <person name="Raj R."/>
            <person name="Weissenberger G."/>
            <person name="Xin Y."/>
            <person name="Zou X."/>
            <person name="Han Y."/>
            <person name="Richards S."/>
            <person name="Worley K."/>
            <person name="Muzny D."/>
            <person name="Gibbs R."/>
        </authorList>
    </citation>
    <scope>NUCLEOTIDE SEQUENCE</scope>
    <source>
        <strain evidence="2">Sampled in the wild</strain>
    </source>
</reference>
<keyword evidence="3" id="KW-1185">Reference proteome</keyword>
<accession>A0A8K0P1J3</accession>
<dbReference type="GO" id="GO:0015074">
    <property type="term" value="P:DNA integration"/>
    <property type="evidence" value="ECO:0007669"/>
    <property type="project" value="InterPro"/>
</dbReference>
<dbReference type="InterPro" id="IPR001584">
    <property type="entry name" value="Integrase_cat-core"/>
</dbReference>
<dbReference type="InterPro" id="IPR050951">
    <property type="entry name" value="Retrovirus_Pol_polyprotein"/>
</dbReference>